<evidence type="ECO:0000313" key="2">
    <source>
        <dbReference type="Proteomes" id="UP001501577"/>
    </source>
</evidence>
<accession>A0ABN3Y5Y4</accession>
<dbReference type="RefSeq" id="WP_068709895.1">
    <property type="nucleotide sequence ID" value="NZ_BAAAXQ010000055.1"/>
</dbReference>
<sequence length="395" mass="44203">MSFFAKKQSTTGDPFLDAVVSMQAEGDVSYTSVGALRNSDIFTAISIVASDVASSPLQVVKNGVPKRDNAITKLLNEQSNDVMDGWHLKFALAVNMLLNGNSFAEIKRDGDQITAIELLPNSSVTIQQMDSGALRYKIGDKKRNVKPEDMLHFKMFTQDGLTGLSPLYALRDEMKIQKSGNKMLGNFFSRGVNGNGILKVDKGVLDKEAKENVRNNWEEVNGGGTNAMRTLILDDTMDYKPLEINTDILKIANSNDWTSRQIASVFRIPVERLGVENTHSNTSQSNLIYVKESLIHYFNCFVSEFNSKLGGQYRFNVDRMLESDPETKSKNILSQVQGSLITINEGRAKLGLEKIENGDRLLASLNYTYLDNLEEYQREKVEPQENMIKEDSVNE</sequence>
<dbReference type="EMBL" id="BAAAXQ010000055">
    <property type="protein sequence ID" value="GAA3020405.1"/>
    <property type="molecule type" value="Genomic_DNA"/>
</dbReference>
<protein>
    <submittedName>
        <fullName evidence="1">Phage portal protein</fullName>
    </submittedName>
</protein>
<dbReference type="NCBIfam" id="TIGR01537">
    <property type="entry name" value="portal_HK97"/>
    <property type="match status" value="1"/>
</dbReference>
<name>A0ABN3Y5Y4_9ENTE</name>
<dbReference type="Pfam" id="PF04860">
    <property type="entry name" value="Phage_portal"/>
    <property type="match status" value="1"/>
</dbReference>
<gene>
    <name evidence="1" type="ORF">GCM10019998_15810</name>
</gene>
<dbReference type="InterPro" id="IPR006944">
    <property type="entry name" value="Phage/GTA_portal"/>
</dbReference>
<reference evidence="1 2" key="1">
    <citation type="journal article" date="2019" name="Int. J. Syst. Evol. Microbiol.">
        <title>The Global Catalogue of Microorganisms (GCM) 10K type strain sequencing project: providing services to taxonomists for standard genome sequencing and annotation.</title>
        <authorList>
            <consortium name="The Broad Institute Genomics Platform"/>
            <consortium name="The Broad Institute Genome Sequencing Center for Infectious Disease"/>
            <person name="Wu L."/>
            <person name="Ma J."/>
        </authorList>
    </citation>
    <scope>NUCLEOTIDE SEQUENCE [LARGE SCALE GENOMIC DNA]</scope>
    <source>
        <strain evidence="1 2">JCM 8736</strain>
    </source>
</reference>
<keyword evidence="2" id="KW-1185">Reference proteome</keyword>
<evidence type="ECO:0000313" key="1">
    <source>
        <dbReference type="EMBL" id="GAA3020405.1"/>
    </source>
</evidence>
<dbReference type="InterPro" id="IPR006427">
    <property type="entry name" value="Portal_HK97"/>
</dbReference>
<dbReference type="Proteomes" id="UP001501577">
    <property type="component" value="Unassembled WGS sequence"/>
</dbReference>
<proteinExistence type="predicted"/>
<organism evidence="1 2">
    <name type="scientific">Tetragenococcus solitarius</name>
    <dbReference type="NCBI Taxonomy" id="71453"/>
    <lineage>
        <taxon>Bacteria</taxon>
        <taxon>Bacillati</taxon>
        <taxon>Bacillota</taxon>
        <taxon>Bacilli</taxon>
        <taxon>Lactobacillales</taxon>
        <taxon>Enterococcaceae</taxon>
        <taxon>Tetragenococcus</taxon>
    </lineage>
</organism>
<comment type="caution">
    <text evidence="1">The sequence shown here is derived from an EMBL/GenBank/DDBJ whole genome shotgun (WGS) entry which is preliminary data.</text>
</comment>